<dbReference type="EnsemblMetazoa" id="SCAU007205-RA">
    <property type="protein sequence ID" value="SCAU007205-PA"/>
    <property type="gene ID" value="SCAU007205"/>
</dbReference>
<keyword evidence="5" id="KW-0206">Cytoskeleton</keyword>
<keyword evidence="7" id="KW-1185">Reference proteome</keyword>
<evidence type="ECO:0000313" key="7">
    <source>
        <dbReference type="Proteomes" id="UP000095300"/>
    </source>
</evidence>
<evidence type="ECO:0000256" key="2">
    <source>
        <dbReference type="ARBA" id="ARBA00010305"/>
    </source>
</evidence>
<dbReference type="Pfam" id="PF12309">
    <property type="entry name" value="KBP_C"/>
    <property type="match status" value="1"/>
</dbReference>
<organism evidence="6 7">
    <name type="scientific">Stomoxys calcitrans</name>
    <name type="common">Stable fly</name>
    <name type="synonym">Conops calcitrans</name>
    <dbReference type="NCBI Taxonomy" id="35570"/>
    <lineage>
        <taxon>Eukaryota</taxon>
        <taxon>Metazoa</taxon>
        <taxon>Ecdysozoa</taxon>
        <taxon>Arthropoda</taxon>
        <taxon>Hexapoda</taxon>
        <taxon>Insecta</taxon>
        <taxon>Pterygota</taxon>
        <taxon>Neoptera</taxon>
        <taxon>Endopterygota</taxon>
        <taxon>Diptera</taxon>
        <taxon>Brachycera</taxon>
        <taxon>Muscomorpha</taxon>
        <taxon>Muscoidea</taxon>
        <taxon>Muscidae</taxon>
        <taxon>Stomoxys</taxon>
    </lineage>
</organism>
<keyword evidence="4" id="KW-0963">Cytoplasm</keyword>
<comment type="similarity">
    <text evidence="2">Belongs to the KIF-binding protein family.</text>
</comment>
<dbReference type="PANTHER" id="PTHR46321">
    <property type="entry name" value="KIF1-BINDING PROTEIN"/>
    <property type="match status" value="1"/>
</dbReference>
<evidence type="ECO:0000256" key="3">
    <source>
        <dbReference type="ARBA" id="ARBA00016840"/>
    </source>
</evidence>
<dbReference type="GO" id="GO:0000226">
    <property type="term" value="P:microtubule cytoskeleton organization"/>
    <property type="evidence" value="ECO:0007669"/>
    <property type="project" value="TreeGrafter"/>
</dbReference>
<dbReference type="GO" id="GO:0021952">
    <property type="term" value="P:central nervous system projection neuron axonogenesis"/>
    <property type="evidence" value="ECO:0007669"/>
    <property type="project" value="TreeGrafter"/>
</dbReference>
<proteinExistence type="inferred from homology"/>
<protein>
    <recommendedName>
        <fullName evidence="3">KIF-binding protein</fullName>
    </recommendedName>
</protein>
<dbReference type="STRING" id="35570.A0A1I8PDX2"/>
<evidence type="ECO:0000256" key="4">
    <source>
        <dbReference type="ARBA" id="ARBA00022490"/>
    </source>
</evidence>
<evidence type="ECO:0000256" key="5">
    <source>
        <dbReference type="ARBA" id="ARBA00023212"/>
    </source>
</evidence>
<dbReference type="InterPro" id="IPR022083">
    <property type="entry name" value="KBP"/>
</dbReference>
<dbReference type="AlphaFoldDB" id="A0A1I8PDX2"/>
<reference evidence="6" key="1">
    <citation type="submission" date="2020-05" db="UniProtKB">
        <authorList>
            <consortium name="EnsemblMetazoa"/>
        </authorList>
    </citation>
    <scope>IDENTIFICATION</scope>
    <source>
        <strain evidence="6">USDA</strain>
    </source>
</reference>
<dbReference type="GO" id="GO:0005856">
    <property type="term" value="C:cytoskeleton"/>
    <property type="evidence" value="ECO:0007669"/>
    <property type="project" value="UniProtKB-SubCell"/>
</dbReference>
<dbReference type="GO" id="GO:1990535">
    <property type="term" value="P:neuron projection maintenance"/>
    <property type="evidence" value="ECO:0007669"/>
    <property type="project" value="TreeGrafter"/>
</dbReference>
<dbReference type="PANTHER" id="PTHR46321:SF1">
    <property type="entry name" value="KIF-BINDING PROTEIN"/>
    <property type="match status" value="1"/>
</dbReference>
<accession>A0A1I8PDX2</accession>
<sequence length="249" mass="29299">MQLDAYEKRITCDYCLTFDDAKEVYHFVTKWLDTAKEHYKPDTDATEYAKIIKDFAELYQHIAFFEEDPVNQAKMQKRRAKYYEELIELLNPVFYMSICRECWYGAGLAYSAILDIKLDLFKANRTANPQELSKINQTCQQAIKNFKSYIESYTDKDGTWKPNMDVEEQRTMLYAHFHLGRLHYKIITPDPNLQLDNLSNSLKYYKTFTDECAKLEEPAKALQAEVGVCREMVNLLPMKIATVKKRLTK</sequence>
<evidence type="ECO:0000256" key="1">
    <source>
        <dbReference type="ARBA" id="ARBA00004245"/>
    </source>
</evidence>
<name>A0A1I8PDX2_STOCA</name>
<evidence type="ECO:0000313" key="6">
    <source>
        <dbReference type="EnsemblMetazoa" id="SCAU007205-PA"/>
    </source>
</evidence>
<dbReference type="Proteomes" id="UP000095300">
    <property type="component" value="Unassembled WGS sequence"/>
</dbReference>
<dbReference type="VEuPathDB" id="VectorBase:SCAU007205"/>
<gene>
    <name evidence="6" type="primary">106093685</name>
</gene>
<comment type="subcellular location">
    <subcellularLocation>
        <location evidence="1">Cytoplasm</location>
        <location evidence="1">Cytoskeleton</location>
    </subcellularLocation>
</comment>